<sequence>MRGKPPMKKLFLGLSLSFLASTAFAADAVVEEVRVAESAYSWSGLYVGGQVGYVFEGRADYIYINPAYNYRHDLDGFIGGVYVGYNYQFTNGIVLGAEADIAWGDVGGSDVAPGDDIFSSTTEIDWTGSVRMRLGYAIDRFLPYVTGGVAFGRFGFEEFAAGAPYGSADDNLVGWTLGAGGEYALTDNWLLRGEYRYTEFDKKDFVSQPVDEDLSVDIHTHDFRIGAAYKF</sequence>
<evidence type="ECO:0000256" key="4">
    <source>
        <dbReference type="ARBA" id="ARBA00023237"/>
    </source>
</evidence>
<evidence type="ECO:0000256" key="1">
    <source>
        <dbReference type="ARBA" id="ARBA00004442"/>
    </source>
</evidence>
<dbReference type="EMBL" id="NPKI01000002">
    <property type="protein sequence ID" value="PAQ04159.1"/>
    <property type="molecule type" value="Genomic_DNA"/>
</dbReference>
<evidence type="ECO:0000256" key="3">
    <source>
        <dbReference type="ARBA" id="ARBA00023136"/>
    </source>
</evidence>
<feature type="signal peptide" evidence="6">
    <location>
        <begin position="1"/>
        <end position="25"/>
    </location>
</feature>
<evidence type="ECO:0000313" key="8">
    <source>
        <dbReference type="EMBL" id="PAQ04159.1"/>
    </source>
</evidence>
<evidence type="ECO:0000313" key="9">
    <source>
        <dbReference type="Proteomes" id="UP000216215"/>
    </source>
</evidence>
<dbReference type="InterPro" id="IPR051692">
    <property type="entry name" value="OMP-like"/>
</dbReference>
<dbReference type="InterPro" id="IPR011250">
    <property type="entry name" value="OMP/PagP_B-barrel"/>
</dbReference>
<dbReference type="AlphaFoldDB" id="A0AB36RGQ8"/>
<evidence type="ECO:0000256" key="5">
    <source>
        <dbReference type="ARBA" id="ARBA00038306"/>
    </source>
</evidence>
<organism evidence="8 9">
    <name type="scientific">Mesorhizobium mediterraneum</name>
    <dbReference type="NCBI Taxonomy" id="43617"/>
    <lineage>
        <taxon>Bacteria</taxon>
        <taxon>Pseudomonadati</taxon>
        <taxon>Pseudomonadota</taxon>
        <taxon>Alphaproteobacteria</taxon>
        <taxon>Hyphomicrobiales</taxon>
        <taxon>Phyllobacteriaceae</taxon>
        <taxon>Mesorhizobium</taxon>
    </lineage>
</organism>
<reference evidence="9" key="1">
    <citation type="submission" date="2017-08" db="EMBL/GenBank/DDBJ databases">
        <title>Mesorhizobium wenxinae sp. nov., a novel rhizobial species isolated from root nodules of chickpea (Cicer arietinum L.).</title>
        <authorList>
            <person name="Zhang J."/>
        </authorList>
    </citation>
    <scope>NUCLEOTIDE SEQUENCE [LARGE SCALE GENOMIC DNA]</scope>
    <source>
        <strain evidence="9">USDA 3392</strain>
    </source>
</reference>
<dbReference type="NCBIfam" id="TIGR01414">
    <property type="entry name" value="autotrans_barl"/>
    <property type="match status" value="1"/>
</dbReference>
<accession>A0AB36RGQ8</accession>
<dbReference type="InterPro" id="IPR006315">
    <property type="entry name" value="OM_autotransptr_brl_dom"/>
</dbReference>
<protein>
    <recommendedName>
        <fullName evidence="7">Outer membrane protein beta-barrel domain-containing protein</fullName>
    </recommendedName>
</protein>
<dbReference type="Gene3D" id="2.40.160.20">
    <property type="match status" value="1"/>
</dbReference>
<keyword evidence="4" id="KW-0998">Cell outer membrane</keyword>
<evidence type="ECO:0000256" key="2">
    <source>
        <dbReference type="ARBA" id="ARBA00022729"/>
    </source>
</evidence>
<feature type="chain" id="PRO_5044241079" description="Outer membrane protein beta-barrel domain-containing protein" evidence="6">
    <location>
        <begin position="26"/>
        <end position="231"/>
    </location>
</feature>
<dbReference type="PANTHER" id="PTHR34001:SF3">
    <property type="entry name" value="BLL7405 PROTEIN"/>
    <property type="match status" value="1"/>
</dbReference>
<evidence type="ECO:0000256" key="6">
    <source>
        <dbReference type="SAM" id="SignalP"/>
    </source>
</evidence>
<comment type="similarity">
    <text evidence="5">Belongs to the Omp25/RopB family.</text>
</comment>
<dbReference type="Pfam" id="PF13505">
    <property type="entry name" value="OMP_b-brl"/>
    <property type="match status" value="1"/>
</dbReference>
<dbReference type="GO" id="GO:0009279">
    <property type="term" value="C:cell outer membrane"/>
    <property type="evidence" value="ECO:0007669"/>
    <property type="project" value="UniProtKB-SubCell"/>
</dbReference>
<dbReference type="Proteomes" id="UP000216215">
    <property type="component" value="Unassembled WGS sequence"/>
</dbReference>
<keyword evidence="2 6" id="KW-0732">Signal</keyword>
<dbReference type="PANTHER" id="PTHR34001">
    <property type="entry name" value="BLL7405 PROTEIN"/>
    <property type="match status" value="1"/>
</dbReference>
<comment type="subcellular location">
    <subcellularLocation>
        <location evidence="1">Cell outer membrane</location>
    </subcellularLocation>
</comment>
<comment type="caution">
    <text evidence="8">The sequence shown here is derived from an EMBL/GenBank/DDBJ whole genome shotgun (WGS) entry which is preliminary data.</text>
</comment>
<evidence type="ECO:0000259" key="7">
    <source>
        <dbReference type="Pfam" id="PF13505"/>
    </source>
</evidence>
<feature type="domain" description="Outer membrane protein beta-barrel" evidence="7">
    <location>
        <begin position="17"/>
        <end position="231"/>
    </location>
</feature>
<keyword evidence="3" id="KW-0472">Membrane</keyword>
<dbReference type="SUPFAM" id="SSF56925">
    <property type="entry name" value="OMPA-like"/>
    <property type="match status" value="1"/>
</dbReference>
<gene>
    <name evidence="8" type="ORF">CIT25_01320</name>
</gene>
<keyword evidence="9" id="KW-1185">Reference proteome</keyword>
<proteinExistence type="inferred from homology"/>
<dbReference type="InterPro" id="IPR027385">
    <property type="entry name" value="Beta-barrel_OMP"/>
</dbReference>
<name>A0AB36RGQ8_9HYPH</name>